<dbReference type="InterPro" id="IPR036890">
    <property type="entry name" value="HATPase_C_sf"/>
</dbReference>
<dbReference type="OrthoDB" id="9773956at2"/>
<dbReference type="EMBL" id="CP017634">
    <property type="protein sequence ID" value="ATW28527.1"/>
    <property type="molecule type" value="Genomic_DNA"/>
</dbReference>
<evidence type="ECO:0000256" key="12">
    <source>
        <dbReference type="ARBA" id="ARBA00023012"/>
    </source>
</evidence>
<comment type="catalytic activity">
    <reaction evidence="1">
        <text>ATP + protein L-histidine = ADP + protein N-phospho-L-histidine.</text>
        <dbReference type="EC" id="2.7.13.3"/>
    </reaction>
</comment>
<dbReference type="GO" id="GO:0005886">
    <property type="term" value="C:plasma membrane"/>
    <property type="evidence" value="ECO:0007669"/>
    <property type="project" value="UniProtKB-SubCell"/>
</dbReference>
<dbReference type="PANTHER" id="PTHR45528:SF1">
    <property type="entry name" value="SENSOR HISTIDINE KINASE CPXA"/>
    <property type="match status" value="1"/>
</dbReference>
<dbReference type="Gene3D" id="3.30.565.10">
    <property type="entry name" value="Histidine kinase-like ATPase, C-terminal domain"/>
    <property type="match status" value="1"/>
</dbReference>
<dbReference type="KEGG" id="fwa:DCMF_10635"/>
<protein>
    <recommendedName>
        <fullName evidence="3">histidine kinase</fullName>
        <ecNumber evidence="3">2.7.13.3</ecNumber>
    </recommendedName>
</protein>
<accession>A0A3G1L1I8</accession>
<evidence type="ECO:0000256" key="10">
    <source>
        <dbReference type="ARBA" id="ARBA00022840"/>
    </source>
</evidence>
<evidence type="ECO:0000256" key="6">
    <source>
        <dbReference type="ARBA" id="ARBA00022679"/>
    </source>
</evidence>
<evidence type="ECO:0000256" key="9">
    <source>
        <dbReference type="ARBA" id="ARBA00022777"/>
    </source>
</evidence>
<dbReference type="InterPro" id="IPR003661">
    <property type="entry name" value="HisK_dim/P_dom"/>
</dbReference>
<comment type="subcellular location">
    <subcellularLocation>
        <location evidence="2">Cell membrane</location>
        <topology evidence="2">Multi-pass membrane protein</topology>
    </subcellularLocation>
</comment>
<keyword evidence="18" id="KW-1185">Reference proteome</keyword>
<dbReference type="PRINTS" id="PR00344">
    <property type="entry name" value="BCTRLSENSOR"/>
</dbReference>
<feature type="chain" id="PRO_5018250345" description="histidine kinase" evidence="15">
    <location>
        <begin position="26"/>
        <end position="333"/>
    </location>
</feature>
<dbReference type="InterPro" id="IPR004358">
    <property type="entry name" value="Sig_transdc_His_kin-like_C"/>
</dbReference>
<proteinExistence type="predicted"/>
<keyword evidence="13 14" id="KW-0472">Membrane</keyword>
<sequence length="333" mass="36573">MMRNKEVKGMLFAMLLITLAGTAAAYSFSPAGAVVTCSSCILISAIFLLFTAYRYKHLTRLSDYLKRVNGGDYALELPDNDEGELSILKSEIYKVTVSLRAQNERLKQDKLQLADSLSDISHQFKTPLTSISVMADLLSDDKLDEGRRATFTEQLRAQLERLKWLTEALLKLSRLDADAVTFHRRYVPLRELIEKAGGPLLIPIELKDQTLILEADGGDLCCDLNWTAEALTNILKNCMEHTPAGGKIRISASTNALFTEIRVQDSGPGLDKANLPFIFDRFYKGKNAAKDSVGIGLAMAKAILNAQGGSLEAGNAHGGGAEFILRFPMDKAQ</sequence>
<dbReference type="EC" id="2.7.13.3" evidence="3"/>
<evidence type="ECO:0000256" key="4">
    <source>
        <dbReference type="ARBA" id="ARBA00022475"/>
    </source>
</evidence>
<dbReference type="PROSITE" id="PS50109">
    <property type="entry name" value="HIS_KIN"/>
    <property type="match status" value="1"/>
</dbReference>
<feature type="signal peptide" evidence="15">
    <location>
        <begin position="1"/>
        <end position="25"/>
    </location>
</feature>
<evidence type="ECO:0000256" key="3">
    <source>
        <dbReference type="ARBA" id="ARBA00012438"/>
    </source>
</evidence>
<dbReference type="CDD" id="cd00075">
    <property type="entry name" value="HATPase"/>
    <property type="match status" value="1"/>
</dbReference>
<keyword evidence="10" id="KW-0067">ATP-binding</keyword>
<gene>
    <name evidence="17" type="ORF">DCMF_10635</name>
</gene>
<evidence type="ECO:0000256" key="15">
    <source>
        <dbReference type="SAM" id="SignalP"/>
    </source>
</evidence>
<feature type="transmembrane region" description="Helical" evidence="14">
    <location>
        <begin position="33"/>
        <end position="53"/>
    </location>
</feature>
<evidence type="ECO:0000256" key="14">
    <source>
        <dbReference type="SAM" id="Phobius"/>
    </source>
</evidence>
<dbReference type="SUPFAM" id="SSF55874">
    <property type="entry name" value="ATPase domain of HSP90 chaperone/DNA topoisomerase II/histidine kinase"/>
    <property type="match status" value="1"/>
</dbReference>
<dbReference type="PANTHER" id="PTHR45528">
    <property type="entry name" value="SENSOR HISTIDINE KINASE CPXA"/>
    <property type="match status" value="1"/>
</dbReference>
<dbReference type="Pfam" id="PF02518">
    <property type="entry name" value="HATPase_c"/>
    <property type="match status" value="1"/>
</dbReference>
<evidence type="ECO:0000313" key="17">
    <source>
        <dbReference type="EMBL" id="ATW28527.1"/>
    </source>
</evidence>
<evidence type="ECO:0000256" key="7">
    <source>
        <dbReference type="ARBA" id="ARBA00022692"/>
    </source>
</evidence>
<dbReference type="InterPro" id="IPR036097">
    <property type="entry name" value="HisK_dim/P_sf"/>
</dbReference>
<keyword evidence="8" id="KW-0547">Nucleotide-binding</keyword>
<evidence type="ECO:0000259" key="16">
    <source>
        <dbReference type="PROSITE" id="PS50109"/>
    </source>
</evidence>
<dbReference type="CDD" id="cd00082">
    <property type="entry name" value="HisKA"/>
    <property type="match status" value="1"/>
</dbReference>
<evidence type="ECO:0000256" key="8">
    <source>
        <dbReference type="ARBA" id="ARBA00022741"/>
    </source>
</evidence>
<dbReference type="SMART" id="SM00388">
    <property type="entry name" value="HisKA"/>
    <property type="match status" value="1"/>
</dbReference>
<dbReference type="InterPro" id="IPR050398">
    <property type="entry name" value="HssS/ArlS-like"/>
</dbReference>
<dbReference type="Pfam" id="PF00512">
    <property type="entry name" value="HisKA"/>
    <property type="match status" value="1"/>
</dbReference>
<evidence type="ECO:0000256" key="2">
    <source>
        <dbReference type="ARBA" id="ARBA00004651"/>
    </source>
</evidence>
<keyword evidence="9 17" id="KW-0418">Kinase</keyword>
<reference evidence="17 18" key="1">
    <citation type="submission" date="2016-10" db="EMBL/GenBank/DDBJ databases">
        <title>Complete Genome Sequence of Peptococcaceae strain DCMF.</title>
        <authorList>
            <person name="Edwards R.J."/>
            <person name="Holland S.I."/>
            <person name="Deshpande N.P."/>
            <person name="Wong Y.K."/>
            <person name="Ertan H."/>
            <person name="Manefield M."/>
            <person name="Russell T.L."/>
            <person name="Lee M.J."/>
        </authorList>
    </citation>
    <scope>NUCLEOTIDE SEQUENCE [LARGE SCALE GENOMIC DNA]</scope>
    <source>
        <strain evidence="17 18">DCMF</strain>
    </source>
</reference>
<evidence type="ECO:0000256" key="13">
    <source>
        <dbReference type="ARBA" id="ARBA00023136"/>
    </source>
</evidence>
<keyword evidence="15" id="KW-0732">Signal</keyword>
<dbReference type="SMART" id="SM00387">
    <property type="entry name" value="HATPase_c"/>
    <property type="match status" value="1"/>
</dbReference>
<organism evidence="17 18">
    <name type="scientific">Formimonas warabiya</name>
    <dbReference type="NCBI Taxonomy" id="1761012"/>
    <lineage>
        <taxon>Bacteria</taxon>
        <taxon>Bacillati</taxon>
        <taxon>Bacillota</taxon>
        <taxon>Clostridia</taxon>
        <taxon>Eubacteriales</taxon>
        <taxon>Peptococcaceae</taxon>
        <taxon>Candidatus Formimonas</taxon>
    </lineage>
</organism>
<dbReference type="SUPFAM" id="SSF47384">
    <property type="entry name" value="Homodimeric domain of signal transducing histidine kinase"/>
    <property type="match status" value="1"/>
</dbReference>
<evidence type="ECO:0000256" key="11">
    <source>
        <dbReference type="ARBA" id="ARBA00022989"/>
    </source>
</evidence>
<evidence type="ECO:0000256" key="5">
    <source>
        <dbReference type="ARBA" id="ARBA00022553"/>
    </source>
</evidence>
<keyword evidence="6" id="KW-0808">Transferase</keyword>
<keyword evidence="12" id="KW-0902">Two-component regulatory system</keyword>
<dbReference type="AlphaFoldDB" id="A0A3G1L1I8"/>
<keyword evidence="5" id="KW-0597">Phosphoprotein</keyword>
<dbReference type="Proteomes" id="UP000323521">
    <property type="component" value="Chromosome"/>
</dbReference>
<evidence type="ECO:0000313" key="18">
    <source>
        <dbReference type="Proteomes" id="UP000323521"/>
    </source>
</evidence>
<name>A0A3G1L1I8_FORW1</name>
<evidence type="ECO:0000256" key="1">
    <source>
        <dbReference type="ARBA" id="ARBA00000085"/>
    </source>
</evidence>
<dbReference type="InterPro" id="IPR003594">
    <property type="entry name" value="HATPase_dom"/>
</dbReference>
<dbReference type="Gene3D" id="1.10.287.130">
    <property type="match status" value="1"/>
</dbReference>
<feature type="domain" description="Histidine kinase" evidence="16">
    <location>
        <begin position="119"/>
        <end position="331"/>
    </location>
</feature>
<keyword evidence="7 14" id="KW-0812">Transmembrane</keyword>
<dbReference type="InterPro" id="IPR005467">
    <property type="entry name" value="His_kinase_dom"/>
</dbReference>
<keyword evidence="4" id="KW-1003">Cell membrane</keyword>
<dbReference type="GO" id="GO:0005524">
    <property type="term" value="F:ATP binding"/>
    <property type="evidence" value="ECO:0007669"/>
    <property type="project" value="UniProtKB-KW"/>
</dbReference>
<keyword evidence="11 14" id="KW-1133">Transmembrane helix</keyword>
<dbReference type="GO" id="GO:0000155">
    <property type="term" value="F:phosphorelay sensor kinase activity"/>
    <property type="evidence" value="ECO:0007669"/>
    <property type="project" value="InterPro"/>
</dbReference>